<evidence type="ECO:0000256" key="1">
    <source>
        <dbReference type="SAM" id="Phobius"/>
    </source>
</evidence>
<dbReference type="EnsemblProtists" id="EOD41970">
    <property type="protein sequence ID" value="EOD41970"/>
    <property type="gene ID" value="EMIHUDRAFT_95158"/>
</dbReference>
<dbReference type="RefSeq" id="XP_005794399.1">
    <property type="nucleotide sequence ID" value="XM_005794342.1"/>
</dbReference>
<feature type="transmembrane region" description="Helical" evidence="1">
    <location>
        <begin position="139"/>
        <end position="162"/>
    </location>
</feature>
<keyword evidence="1" id="KW-1133">Transmembrane helix</keyword>
<feature type="transmembrane region" description="Helical" evidence="1">
    <location>
        <begin position="174"/>
        <end position="199"/>
    </location>
</feature>
<evidence type="ECO:0000313" key="3">
    <source>
        <dbReference type="EnsemblProtists" id="EOD41970"/>
    </source>
</evidence>
<dbReference type="PaxDb" id="2903-EOD41970"/>
<name>A0A0D3L1T5_EMIH1</name>
<feature type="transmembrane region" description="Helical" evidence="1">
    <location>
        <begin position="456"/>
        <end position="474"/>
    </location>
</feature>
<sequence length="513" mass="56474">MEHHASTLETGDYAGGHFAPLFSKGNAPVSYFIVLSGFVMSYAYGERDFDGVAQTSFYIRRFGRVGLTYYCALLFQMGVTLLFNPYYREHGWRILPPTCNYGGFEHNLFGWGEEGESNCSPTKGLLTNLLMAQACFNQYGMINATSWTVSTLVCLWFAYPYLQPCLRSASNRQLLFVVVLSVVLCWAVTLFVLSSRVLGPAAEQWWVGYGPTDPGWQKLAQVLHLSPVLLFPEYLLGLSSGLLCRRGWHKEMYGWSAVATVAVLLVPVLASLPNSALPGGNGWIGVMPDCAPDEPIDVGVVHGRCSGRSVFYEAVPAPLFALWMYASCTAVARATELGQVKGASFGPVIDFVSSPVLSGIGKVSFQVYLFQESWAKIFKELTSHVPTLDGVPKASDEGDTSGIFNLPRDSPNQAVYFVTFLLCLYTFAAAFVNYVEDPVMVHVMRWMARAIKSKAVVNWFCAAGAVMALLYWGMALGHTGWLCYLSVYGVSSVPLQARGIERDFPWVDGDVND</sequence>
<feature type="transmembrane region" description="Helical" evidence="1">
    <location>
        <begin position="414"/>
        <end position="435"/>
    </location>
</feature>
<proteinExistence type="predicted"/>
<feature type="transmembrane region" description="Helical" evidence="1">
    <location>
        <begin position="219"/>
        <end position="240"/>
    </location>
</feature>
<keyword evidence="1" id="KW-0812">Transmembrane</keyword>
<dbReference type="GO" id="GO:0016747">
    <property type="term" value="F:acyltransferase activity, transferring groups other than amino-acyl groups"/>
    <property type="evidence" value="ECO:0007669"/>
    <property type="project" value="InterPro"/>
</dbReference>
<evidence type="ECO:0000313" key="4">
    <source>
        <dbReference type="Proteomes" id="UP000013827"/>
    </source>
</evidence>
<keyword evidence="4" id="KW-1185">Reference proteome</keyword>
<feature type="domain" description="Acyltransferase 3" evidence="2">
    <location>
        <begin position="29"/>
        <end position="403"/>
    </location>
</feature>
<dbReference type="AlphaFoldDB" id="A0A0D3L1T5"/>
<keyword evidence="1" id="KW-0472">Membrane</keyword>
<dbReference type="Pfam" id="PF01757">
    <property type="entry name" value="Acyl_transf_3"/>
    <property type="match status" value="1"/>
</dbReference>
<dbReference type="InterPro" id="IPR002656">
    <property type="entry name" value="Acyl_transf_3_dom"/>
</dbReference>
<protein>
    <recommendedName>
        <fullName evidence="2">Acyltransferase 3 domain-containing protein</fullName>
    </recommendedName>
</protein>
<accession>A0A0D3L1T5</accession>
<feature type="transmembrane region" description="Helical" evidence="1">
    <location>
        <begin position="28"/>
        <end position="45"/>
    </location>
</feature>
<feature type="transmembrane region" description="Helical" evidence="1">
    <location>
        <begin position="252"/>
        <end position="272"/>
    </location>
</feature>
<dbReference type="KEGG" id="ehx:EMIHUDRAFT_95158"/>
<dbReference type="Proteomes" id="UP000013827">
    <property type="component" value="Unassembled WGS sequence"/>
</dbReference>
<reference evidence="4" key="1">
    <citation type="journal article" date="2013" name="Nature">
        <title>Pan genome of the phytoplankton Emiliania underpins its global distribution.</title>
        <authorList>
            <person name="Read B.A."/>
            <person name="Kegel J."/>
            <person name="Klute M.J."/>
            <person name="Kuo A."/>
            <person name="Lefebvre S.C."/>
            <person name="Maumus F."/>
            <person name="Mayer C."/>
            <person name="Miller J."/>
            <person name="Monier A."/>
            <person name="Salamov A."/>
            <person name="Young J."/>
            <person name="Aguilar M."/>
            <person name="Claverie J.M."/>
            <person name="Frickenhaus S."/>
            <person name="Gonzalez K."/>
            <person name="Herman E.K."/>
            <person name="Lin Y.C."/>
            <person name="Napier J."/>
            <person name="Ogata H."/>
            <person name="Sarno A.F."/>
            <person name="Shmutz J."/>
            <person name="Schroeder D."/>
            <person name="de Vargas C."/>
            <person name="Verret F."/>
            <person name="von Dassow P."/>
            <person name="Valentin K."/>
            <person name="Van de Peer Y."/>
            <person name="Wheeler G."/>
            <person name="Dacks J.B."/>
            <person name="Delwiche C.F."/>
            <person name="Dyhrman S.T."/>
            <person name="Glockner G."/>
            <person name="John U."/>
            <person name="Richards T."/>
            <person name="Worden A.Z."/>
            <person name="Zhang X."/>
            <person name="Grigoriev I.V."/>
            <person name="Allen A.E."/>
            <person name="Bidle K."/>
            <person name="Borodovsky M."/>
            <person name="Bowler C."/>
            <person name="Brownlee C."/>
            <person name="Cock J.M."/>
            <person name="Elias M."/>
            <person name="Gladyshev V.N."/>
            <person name="Groth M."/>
            <person name="Guda C."/>
            <person name="Hadaegh A."/>
            <person name="Iglesias-Rodriguez M.D."/>
            <person name="Jenkins J."/>
            <person name="Jones B.M."/>
            <person name="Lawson T."/>
            <person name="Leese F."/>
            <person name="Lindquist E."/>
            <person name="Lobanov A."/>
            <person name="Lomsadze A."/>
            <person name="Malik S.B."/>
            <person name="Marsh M.E."/>
            <person name="Mackinder L."/>
            <person name="Mock T."/>
            <person name="Mueller-Roeber B."/>
            <person name="Pagarete A."/>
            <person name="Parker M."/>
            <person name="Probert I."/>
            <person name="Quesneville H."/>
            <person name="Raines C."/>
            <person name="Rensing S.A."/>
            <person name="Riano-Pachon D.M."/>
            <person name="Richier S."/>
            <person name="Rokitta S."/>
            <person name="Shiraiwa Y."/>
            <person name="Soanes D.M."/>
            <person name="van der Giezen M."/>
            <person name="Wahlund T.M."/>
            <person name="Williams B."/>
            <person name="Wilson W."/>
            <person name="Wolfe G."/>
            <person name="Wurch L.L."/>
        </authorList>
    </citation>
    <scope>NUCLEOTIDE SEQUENCE</scope>
</reference>
<dbReference type="GeneID" id="17287240"/>
<feature type="transmembrane region" description="Helical" evidence="1">
    <location>
        <begin position="66"/>
        <end position="87"/>
    </location>
</feature>
<dbReference type="HOGENOM" id="CLU_531502_0_0_1"/>
<evidence type="ECO:0000259" key="2">
    <source>
        <dbReference type="Pfam" id="PF01757"/>
    </source>
</evidence>
<organism evidence="3 4">
    <name type="scientific">Emiliania huxleyi (strain CCMP1516)</name>
    <dbReference type="NCBI Taxonomy" id="280463"/>
    <lineage>
        <taxon>Eukaryota</taxon>
        <taxon>Haptista</taxon>
        <taxon>Haptophyta</taxon>
        <taxon>Prymnesiophyceae</taxon>
        <taxon>Isochrysidales</taxon>
        <taxon>Noelaerhabdaceae</taxon>
        <taxon>Emiliania</taxon>
    </lineage>
</organism>
<reference evidence="3" key="2">
    <citation type="submission" date="2024-10" db="UniProtKB">
        <authorList>
            <consortium name="EnsemblProtists"/>
        </authorList>
    </citation>
    <scope>IDENTIFICATION</scope>
</reference>